<keyword evidence="2" id="KW-0597">Phosphoprotein</keyword>
<keyword evidence="5" id="KW-0539">Nucleus</keyword>
<gene>
    <name evidence="11" type="ORF">E1301_Tti020970</name>
</gene>
<evidence type="ECO:0000256" key="7">
    <source>
        <dbReference type="ARBA" id="ARBA00061776"/>
    </source>
</evidence>
<reference evidence="11 12" key="1">
    <citation type="journal article" date="2019" name="Mol. Ecol. Resour.">
        <title>Chromosome-level genome assembly of Triplophysa tibetana, a fish adapted to the harsh high-altitude environment of the Tibetan Plateau.</title>
        <authorList>
            <person name="Yang X."/>
            <person name="Liu H."/>
            <person name="Ma Z."/>
            <person name="Zou Y."/>
            <person name="Zou M."/>
            <person name="Mao Y."/>
            <person name="Li X."/>
            <person name="Wang H."/>
            <person name="Chen T."/>
            <person name="Wang W."/>
            <person name="Yang R."/>
        </authorList>
    </citation>
    <scope>NUCLEOTIDE SEQUENCE [LARGE SCALE GENOMIC DNA]</scope>
    <source>
        <strain evidence="11">TTIB1903HZAU</strain>
        <tissue evidence="11">Muscle</tissue>
    </source>
</reference>
<feature type="domain" description="Beta-catenin-like protein 1 N-terminal" evidence="10">
    <location>
        <begin position="1"/>
        <end position="93"/>
    </location>
</feature>
<dbReference type="InterPro" id="IPR039678">
    <property type="entry name" value="CTNNBL1"/>
</dbReference>
<comment type="function">
    <text evidence="6">Component of the PRP19-CDC5L complex that forms an integral part of the spliceosome and is required for activating pre-mRNA splicing. Participates in AID/AICDA-mediated somatic hypermutation (SHM) and class-switch recombination (CSR), 2 processes resulting in the production of high-affinity, mutated isotype-switched antibodies.</text>
</comment>
<accession>A0A5A9NBD1</accession>
<dbReference type="Proteomes" id="UP000324632">
    <property type="component" value="Chromosome 20"/>
</dbReference>
<dbReference type="EMBL" id="SOYY01000020">
    <property type="protein sequence ID" value="KAA0706525.1"/>
    <property type="molecule type" value="Genomic_DNA"/>
</dbReference>
<dbReference type="PANTHER" id="PTHR14978">
    <property type="entry name" value="BETA-CATENIN-LIKE PROTEIN 1 NUCLEAR ASSOCIATED PROTEIN"/>
    <property type="match status" value="1"/>
</dbReference>
<evidence type="ECO:0000313" key="11">
    <source>
        <dbReference type="EMBL" id="KAA0706525.1"/>
    </source>
</evidence>
<evidence type="ECO:0000256" key="5">
    <source>
        <dbReference type="ARBA" id="ARBA00023242"/>
    </source>
</evidence>
<organism evidence="11 12">
    <name type="scientific">Triplophysa tibetana</name>
    <dbReference type="NCBI Taxonomy" id="1572043"/>
    <lineage>
        <taxon>Eukaryota</taxon>
        <taxon>Metazoa</taxon>
        <taxon>Chordata</taxon>
        <taxon>Craniata</taxon>
        <taxon>Vertebrata</taxon>
        <taxon>Euteleostomi</taxon>
        <taxon>Actinopterygii</taxon>
        <taxon>Neopterygii</taxon>
        <taxon>Teleostei</taxon>
        <taxon>Ostariophysi</taxon>
        <taxon>Cypriniformes</taxon>
        <taxon>Nemacheilidae</taxon>
        <taxon>Triplophysa</taxon>
    </lineage>
</organism>
<dbReference type="InterPro" id="IPR011989">
    <property type="entry name" value="ARM-like"/>
</dbReference>
<evidence type="ECO:0000256" key="1">
    <source>
        <dbReference type="ARBA" id="ARBA00004123"/>
    </source>
</evidence>
<dbReference type="Pfam" id="PF08216">
    <property type="entry name" value="CTNNBL"/>
    <property type="match status" value="1"/>
</dbReference>
<dbReference type="GO" id="GO:0010467">
    <property type="term" value="P:gene expression"/>
    <property type="evidence" value="ECO:0007669"/>
    <property type="project" value="UniProtKB-ARBA"/>
</dbReference>
<dbReference type="PANTHER" id="PTHR14978:SF0">
    <property type="entry name" value="BETA-CATENIN-LIKE PROTEIN 1"/>
    <property type="match status" value="1"/>
</dbReference>
<dbReference type="Gene3D" id="1.25.10.10">
    <property type="entry name" value="Leucine-rich Repeat Variant"/>
    <property type="match status" value="1"/>
</dbReference>
<comment type="caution">
    <text evidence="11">The sequence shown here is derived from an EMBL/GenBank/DDBJ whole genome shotgun (WGS) entry which is preliminary data.</text>
</comment>
<evidence type="ECO:0000256" key="4">
    <source>
        <dbReference type="ARBA" id="ARBA00023054"/>
    </source>
</evidence>
<evidence type="ECO:0000256" key="9">
    <source>
        <dbReference type="ARBA" id="ARBA00083862"/>
    </source>
</evidence>
<comment type="subunit">
    <text evidence="7">Component of the PRP19-CDC5L splicing complex composed of a core complex comprising a homotetramer of PRPF19, CDC5L, PLRG1 and BCAS2, and at least three less stably associated proteins CTNNBL1, CWC15 and HSPA8. Interacts directly with CWC15 and CDC5L in the complex. Interacts with AICDA; the interaction is important for the antibody diversification activity of AICDA. Interacts with PRPF31 (via its NLS). Interacts (via its N-terminal NLS) with KPNA1 and KPNA2.</text>
</comment>
<evidence type="ECO:0000256" key="6">
    <source>
        <dbReference type="ARBA" id="ARBA00058456"/>
    </source>
</evidence>
<proteinExistence type="predicted"/>
<evidence type="ECO:0000259" key="10">
    <source>
        <dbReference type="Pfam" id="PF08216"/>
    </source>
</evidence>
<evidence type="ECO:0000256" key="8">
    <source>
        <dbReference type="ARBA" id="ARBA00070106"/>
    </source>
</evidence>
<keyword evidence="4" id="KW-0175">Coiled coil</keyword>
<keyword evidence="3" id="KW-0677">Repeat</keyword>
<dbReference type="AlphaFoldDB" id="A0A5A9NBD1"/>
<evidence type="ECO:0000256" key="2">
    <source>
        <dbReference type="ARBA" id="ARBA00022553"/>
    </source>
</evidence>
<sequence length="122" mass="14273">MELHFKYLEAVQLADKRIEGEKHDMVRRGEIIDDGMDDEFYLRRLDAGLFVLQLICYIMVEICSAGVPQLQQRIHQILNLRGGSVKVVRHIMREYAESIGDGKSEEFKESEQKRIMELLESF</sequence>
<dbReference type="FunFam" id="1.25.10.10:FF:001136">
    <property type="entry name" value="Beta-catenin-like protein 1"/>
    <property type="match status" value="1"/>
</dbReference>
<keyword evidence="12" id="KW-1185">Reference proteome</keyword>
<name>A0A5A9NBD1_9TELE</name>
<evidence type="ECO:0000256" key="3">
    <source>
        <dbReference type="ARBA" id="ARBA00022737"/>
    </source>
</evidence>
<comment type="subcellular location">
    <subcellularLocation>
        <location evidence="1">Nucleus</location>
    </subcellularLocation>
</comment>
<protein>
    <recommendedName>
        <fullName evidence="8">Beta-catenin-like protein 1</fullName>
    </recommendedName>
    <alternativeName>
        <fullName evidence="9">Nuclear-associated protein</fullName>
    </alternativeName>
</protein>
<dbReference type="GO" id="GO:0005681">
    <property type="term" value="C:spliceosomal complex"/>
    <property type="evidence" value="ECO:0007669"/>
    <property type="project" value="TreeGrafter"/>
</dbReference>
<evidence type="ECO:0000313" key="12">
    <source>
        <dbReference type="Proteomes" id="UP000324632"/>
    </source>
</evidence>
<dbReference type="InterPro" id="IPR013180">
    <property type="entry name" value="CTNNBL1_N"/>
</dbReference>